<evidence type="ECO:0000256" key="3">
    <source>
        <dbReference type="ARBA" id="ARBA00023054"/>
    </source>
</evidence>
<dbReference type="SUPFAM" id="SSF49562">
    <property type="entry name" value="C2 domain (Calcium/lipid-binding domain, CaLB)"/>
    <property type="match status" value="1"/>
</dbReference>
<dbReference type="EMBL" id="HBKN01006694">
    <property type="protein sequence ID" value="CAE2262136.1"/>
    <property type="molecule type" value="Transcribed_RNA"/>
</dbReference>
<dbReference type="InterPro" id="IPR035892">
    <property type="entry name" value="C2_domain_sf"/>
</dbReference>
<sequence length="793" mass="89893">MMKEKENLVSSLEEVKQKGKEVAAKVTILESRQERTIAAFKDEQDKHDKMVEELEELKSQLREQQDAVQLLWREKNLLELQVSDAGAMEKGLEEVRREVAKLEEENEQLRSRAFNAGSVKVTVRMKAGTFRALSEENARLKQQTEELEEQVKREETKVLEVMSGEENGIGQLRQSVERGKERMRKLKEESDELRKRLSEFVGQKHSEYMAEEARAMAEKMASSFEEELEEGGAHAANKIRRQIRRLRRENAVEVRELLKLKQELHMHELLLREAKQLEEETEAYVKHSSHLHSRKLRRLQRQLARVEVENDRRRRRLEEEAGGGGGGGSVEGRRELPPAVVASDALGSQSIRGVVEIIVDNLQLDKSYKSFAYFEPRTLLLLDFFIHDTQHSDIWVGLQPPNQMRKRLEVVLDSLFCHYLYTEHICIQLLQVVGLDSHPLAQAKLSLRGFVDSPGTERLDFHQVALLEPQSDRIIGKINVSVSVHPDMKHAARTFLATMAEEEEEVKEEVKVLEDMARRVACSYDLCVRLDKLTGCPPDRQFSLMYQVLDFDVYQSAPLRVDSSGSLPLGPIISSYSIPTEEHIDRQLLSRKLDFFLFTAEDSSEELHASGSVLLAPLVSRRGFTAKLSLLSPAGARAAELSLEVSWRPEPVKLQEGGDSPVKVLEQALKWMEEIETITRENASEVAFRRLLVAASSKEETLSRAAFAHALRSQCPGAVKFSDSALSGFFEMASNKSDAVSLASFSAVVHRDVPRGVGQHTISMAQEIEDDVPEEYEEAFESEVIHPTSSNLV</sequence>
<evidence type="ECO:0000313" key="9">
    <source>
        <dbReference type="EMBL" id="CAE2262136.1"/>
    </source>
</evidence>
<feature type="region of interest" description="Disordered" evidence="7">
    <location>
        <begin position="315"/>
        <end position="334"/>
    </location>
</feature>
<proteinExistence type="inferred from homology"/>
<dbReference type="InterPro" id="IPR021656">
    <property type="entry name" value="C2-C2_1"/>
</dbReference>
<comment type="subcellular location">
    <subcellularLocation>
        <location evidence="1">Cell projection</location>
        <location evidence="1">Cilium</location>
    </subcellularLocation>
</comment>
<evidence type="ECO:0000256" key="2">
    <source>
        <dbReference type="ARBA" id="ARBA00006042"/>
    </source>
</evidence>
<dbReference type="GO" id="GO:0005929">
    <property type="term" value="C:cilium"/>
    <property type="evidence" value="ECO:0007669"/>
    <property type="project" value="UniProtKB-SubCell"/>
</dbReference>
<name>A0A7S4N364_GUITH</name>
<feature type="coiled-coil region" evidence="6">
    <location>
        <begin position="37"/>
        <end position="203"/>
    </location>
</feature>
<dbReference type="AlphaFoldDB" id="A0A7S4N364"/>
<evidence type="ECO:0000256" key="7">
    <source>
        <dbReference type="SAM" id="MobiDB-lite"/>
    </source>
</evidence>
<organism evidence="9">
    <name type="scientific">Guillardia theta</name>
    <name type="common">Cryptophyte</name>
    <name type="synonym">Cryptomonas phi</name>
    <dbReference type="NCBI Taxonomy" id="55529"/>
    <lineage>
        <taxon>Eukaryota</taxon>
        <taxon>Cryptophyceae</taxon>
        <taxon>Pyrenomonadales</taxon>
        <taxon>Geminigeraceae</taxon>
        <taxon>Guillardia</taxon>
    </lineage>
</organism>
<evidence type="ECO:0000256" key="6">
    <source>
        <dbReference type="SAM" id="Coils"/>
    </source>
</evidence>
<gene>
    <name evidence="9" type="ORF">GTHE00462_LOCUS5367</name>
</gene>
<evidence type="ECO:0000256" key="1">
    <source>
        <dbReference type="ARBA" id="ARBA00004138"/>
    </source>
</evidence>
<accession>A0A7S4N364</accession>
<evidence type="ECO:0000259" key="8">
    <source>
        <dbReference type="Pfam" id="PF11618"/>
    </source>
</evidence>
<keyword evidence="3 6" id="KW-0175">Coiled coil</keyword>
<feature type="domain" description="RPGR-interacting protein 1 first C2" evidence="8">
    <location>
        <begin position="355"/>
        <end position="485"/>
    </location>
</feature>
<dbReference type="Pfam" id="PF11618">
    <property type="entry name" value="C2-C2_1"/>
    <property type="match status" value="1"/>
</dbReference>
<dbReference type="GO" id="GO:0005856">
    <property type="term" value="C:cytoskeleton"/>
    <property type="evidence" value="ECO:0007669"/>
    <property type="project" value="UniProtKB-ARBA"/>
</dbReference>
<dbReference type="InterPro" id="IPR031139">
    <property type="entry name" value="RPGRIP1_fam"/>
</dbReference>
<reference evidence="9" key="1">
    <citation type="submission" date="2021-01" db="EMBL/GenBank/DDBJ databases">
        <authorList>
            <person name="Corre E."/>
            <person name="Pelletier E."/>
            <person name="Niang G."/>
            <person name="Scheremetjew M."/>
            <person name="Finn R."/>
            <person name="Kale V."/>
            <person name="Holt S."/>
            <person name="Cochrane G."/>
            <person name="Meng A."/>
            <person name="Brown T."/>
            <person name="Cohen L."/>
        </authorList>
    </citation>
    <scope>NUCLEOTIDE SEQUENCE</scope>
    <source>
        <strain evidence="9">CCMP 2712</strain>
    </source>
</reference>
<dbReference type="Gene3D" id="2.60.40.150">
    <property type="entry name" value="C2 domain"/>
    <property type="match status" value="1"/>
</dbReference>
<evidence type="ECO:0000256" key="5">
    <source>
        <dbReference type="ARBA" id="ARBA00023273"/>
    </source>
</evidence>
<protein>
    <recommendedName>
        <fullName evidence="8">RPGR-interacting protein 1 first C2 domain-containing protein</fullName>
    </recommendedName>
</protein>
<dbReference type="PANTHER" id="PTHR14240">
    <property type="entry name" value="RETINITIS PIGMENTOSA GTPASE REGULATOR-INTERACTING PROTEIN"/>
    <property type="match status" value="1"/>
</dbReference>
<comment type="similarity">
    <text evidence="2">Belongs to the RPGRIP1 family.</text>
</comment>
<keyword evidence="4" id="KW-0969">Cilium</keyword>
<keyword evidence="5" id="KW-0966">Cell projection</keyword>
<evidence type="ECO:0000256" key="4">
    <source>
        <dbReference type="ARBA" id="ARBA00023069"/>
    </source>
</evidence>